<dbReference type="AlphaFoldDB" id="A0A3S5B6A1"/>
<proteinExistence type="predicted"/>
<gene>
    <name evidence="1" type="ORF">PXEA_LOCUS35007</name>
</gene>
<dbReference type="Proteomes" id="UP000784294">
    <property type="component" value="Unassembled WGS sequence"/>
</dbReference>
<evidence type="ECO:0000313" key="1">
    <source>
        <dbReference type="EMBL" id="VEL41567.1"/>
    </source>
</evidence>
<keyword evidence="2" id="KW-1185">Reference proteome</keyword>
<protein>
    <submittedName>
        <fullName evidence="1">Uncharacterized protein</fullName>
    </submittedName>
</protein>
<comment type="caution">
    <text evidence="1">The sequence shown here is derived from an EMBL/GenBank/DDBJ whole genome shotgun (WGS) entry which is preliminary data.</text>
</comment>
<name>A0A3S5B6A1_9PLAT</name>
<organism evidence="1 2">
    <name type="scientific">Protopolystoma xenopodis</name>
    <dbReference type="NCBI Taxonomy" id="117903"/>
    <lineage>
        <taxon>Eukaryota</taxon>
        <taxon>Metazoa</taxon>
        <taxon>Spiralia</taxon>
        <taxon>Lophotrochozoa</taxon>
        <taxon>Platyhelminthes</taxon>
        <taxon>Monogenea</taxon>
        <taxon>Polyopisthocotylea</taxon>
        <taxon>Polystomatidea</taxon>
        <taxon>Polystomatidae</taxon>
        <taxon>Protopolystoma</taxon>
    </lineage>
</organism>
<accession>A0A3S5B6A1</accession>
<dbReference type="EMBL" id="CAAALY010269934">
    <property type="protein sequence ID" value="VEL41567.1"/>
    <property type="molecule type" value="Genomic_DNA"/>
</dbReference>
<reference evidence="1" key="1">
    <citation type="submission" date="2018-11" db="EMBL/GenBank/DDBJ databases">
        <authorList>
            <consortium name="Pathogen Informatics"/>
        </authorList>
    </citation>
    <scope>NUCLEOTIDE SEQUENCE</scope>
</reference>
<evidence type="ECO:0000313" key="2">
    <source>
        <dbReference type="Proteomes" id="UP000784294"/>
    </source>
</evidence>
<sequence>MPSFLSRRSRGDLSIHHLSLSFGSGRFIFLLSTIHFHIPTCTPTERHTHVRTKEESQTDSRYPMEANCRMAQLDAGRGSDCCQAILSDRQATPMIMRSWCGSHAQPILNVRISLSLSLCVSSRSLPQYGRVETLICIQF</sequence>